<keyword evidence="4" id="KW-0812">Transmembrane</keyword>
<dbReference type="SUPFAM" id="SSF48334">
    <property type="entry name" value="DNA repair protein MutS, domain III"/>
    <property type="match status" value="1"/>
</dbReference>
<evidence type="ECO:0000256" key="3">
    <source>
        <dbReference type="ARBA" id="ARBA00023125"/>
    </source>
</evidence>
<dbReference type="Gene3D" id="3.40.50.300">
    <property type="entry name" value="P-loop containing nucleotide triphosphate hydrolases"/>
    <property type="match status" value="1"/>
</dbReference>
<dbReference type="SUPFAM" id="SSF52540">
    <property type="entry name" value="P-loop containing nucleoside triphosphate hydrolases"/>
    <property type="match status" value="1"/>
</dbReference>
<feature type="transmembrane region" description="Helical" evidence="4">
    <location>
        <begin position="64"/>
        <end position="81"/>
    </location>
</feature>
<dbReference type="InterPro" id="IPR045076">
    <property type="entry name" value="MutS"/>
</dbReference>
<evidence type="ECO:0000259" key="5">
    <source>
        <dbReference type="SMART" id="SM00534"/>
    </source>
</evidence>
<keyword evidence="4" id="KW-1133">Transmembrane helix</keyword>
<reference evidence="7" key="1">
    <citation type="journal article" date="2019" name="Int. J. Syst. Evol. Microbiol.">
        <title>The Global Catalogue of Microorganisms (GCM) 10K type strain sequencing project: providing services to taxonomists for standard genome sequencing and annotation.</title>
        <authorList>
            <consortium name="The Broad Institute Genomics Platform"/>
            <consortium name="The Broad Institute Genome Sequencing Center for Infectious Disease"/>
            <person name="Wu L."/>
            <person name="Ma J."/>
        </authorList>
    </citation>
    <scope>NUCLEOTIDE SEQUENCE [LARGE SCALE GENOMIC DNA]</scope>
    <source>
        <strain evidence="7">JCM 17214</strain>
    </source>
</reference>
<dbReference type="InterPro" id="IPR027417">
    <property type="entry name" value="P-loop_NTPase"/>
</dbReference>
<dbReference type="PANTHER" id="PTHR11361">
    <property type="entry name" value="DNA MISMATCH REPAIR PROTEIN MUTS FAMILY MEMBER"/>
    <property type="match status" value="1"/>
</dbReference>
<organism evidence="6 7">
    <name type="scientific">Hymenobacter algoricola</name>
    <dbReference type="NCBI Taxonomy" id="486267"/>
    <lineage>
        <taxon>Bacteria</taxon>
        <taxon>Pseudomonadati</taxon>
        <taxon>Bacteroidota</taxon>
        <taxon>Cytophagia</taxon>
        <taxon>Cytophagales</taxon>
        <taxon>Hymenobacteraceae</taxon>
        <taxon>Hymenobacter</taxon>
    </lineage>
</organism>
<protein>
    <submittedName>
        <fullName evidence="6">MutS family DNA mismatch repair protein</fullName>
    </submittedName>
</protein>
<dbReference type="InterPro" id="IPR000432">
    <property type="entry name" value="DNA_mismatch_repair_MutS_C"/>
</dbReference>
<sequence>MPVSAVVRPLAIAPADVFTENLTTHTAQEKHFASRHQLGGWLRVLLFAGGAVGAWALFSRGLLLPGLGFLALVWLAFWVLVRWHSGMHYQREHHRLLARLNQDELHRLAGLLAGFDPGLRYLDAQHAYAADLDVFGPASLFQLLNRATTRLGHDWLAGWLLAPASAAEVVARQQAAAALAPETTWRQEWQARARHFPHQQADPRAFSAWLARPDYFAGKPWLKPLLILLPLLLLATVGAGVLGFGYKAVAGMVLVITLFGGRFGAVRAEYAEQALAMRDALRATQAQLALFEDDAEHAWQAPRLLALREQLRRASHGTAATARLGQLASVAGMFSVRGHPLALLLTNSLLLWDLHAMWQLERWKRQLGPELTTVLEVQAELEALVSLAGFQFANPGYATPTLSAEPLEVTAEALGHPLIFRAARTTNDFRTTGYGRTAVVTGSNMSGKSTFLRTVGLNMVLALAGGVVCARRLQLSPAQVYSAMRTQDNLAESTSSFYAELKRLRLLLEMTDSQAAVTNAPLTVANGPAGAAVPAPEPPGDKPKAKNNLPVFYLLDEILKGTNSRDRHRGARALIRQLHQRPASGLISTHDLELAAMADELPAAVTNYSFNSVIEGDQILFDYHLTPGVCGSFNASKLMQLMGIAIEDGVE</sequence>
<evidence type="ECO:0000256" key="4">
    <source>
        <dbReference type="SAM" id="Phobius"/>
    </source>
</evidence>
<dbReference type="RefSeq" id="WP_345109811.1">
    <property type="nucleotide sequence ID" value="NZ_BAABDH010000012.1"/>
</dbReference>
<keyword evidence="2" id="KW-0067">ATP-binding</keyword>
<dbReference type="EMBL" id="BAABDH010000012">
    <property type="protein sequence ID" value="GAA3922495.1"/>
    <property type="molecule type" value="Genomic_DNA"/>
</dbReference>
<comment type="caution">
    <text evidence="6">The sequence shown here is derived from an EMBL/GenBank/DDBJ whole genome shotgun (WGS) entry which is preliminary data.</text>
</comment>
<keyword evidence="3" id="KW-0238">DNA-binding</keyword>
<keyword evidence="7" id="KW-1185">Reference proteome</keyword>
<evidence type="ECO:0000313" key="7">
    <source>
        <dbReference type="Proteomes" id="UP001499909"/>
    </source>
</evidence>
<feature type="transmembrane region" description="Helical" evidence="4">
    <location>
        <begin position="225"/>
        <end position="242"/>
    </location>
</feature>
<accession>A0ABP7MIV3</accession>
<keyword evidence="1" id="KW-0547">Nucleotide-binding</keyword>
<dbReference type="Pfam" id="PF00488">
    <property type="entry name" value="MutS_V"/>
    <property type="match status" value="1"/>
</dbReference>
<dbReference type="PANTHER" id="PTHR11361:SF99">
    <property type="entry name" value="DNA MISMATCH REPAIR PROTEIN"/>
    <property type="match status" value="1"/>
</dbReference>
<dbReference type="SMART" id="SM00534">
    <property type="entry name" value="MUTSac"/>
    <property type="match status" value="1"/>
</dbReference>
<gene>
    <name evidence="6" type="ORF">GCM10022406_05760</name>
</gene>
<dbReference type="Proteomes" id="UP001499909">
    <property type="component" value="Unassembled WGS sequence"/>
</dbReference>
<proteinExistence type="predicted"/>
<evidence type="ECO:0000256" key="2">
    <source>
        <dbReference type="ARBA" id="ARBA00022840"/>
    </source>
</evidence>
<feature type="domain" description="DNA mismatch repair proteins mutS family" evidence="5">
    <location>
        <begin position="435"/>
        <end position="643"/>
    </location>
</feature>
<feature type="transmembrane region" description="Helical" evidence="4">
    <location>
        <begin position="40"/>
        <end position="58"/>
    </location>
</feature>
<dbReference type="Gene3D" id="1.10.1420.10">
    <property type="match status" value="1"/>
</dbReference>
<evidence type="ECO:0000313" key="6">
    <source>
        <dbReference type="EMBL" id="GAA3922495.1"/>
    </source>
</evidence>
<name>A0ABP7MIV3_9BACT</name>
<keyword evidence="4" id="KW-0472">Membrane</keyword>
<dbReference type="InterPro" id="IPR036187">
    <property type="entry name" value="DNA_mismatch_repair_MutS_sf"/>
</dbReference>
<evidence type="ECO:0000256" key="1">
    <source>
        <dbReference type="ARBA" id="ARBA00022741"/>
    </source>
</evidence>